<proteinExistence type="inferred from homology"/>
<evidence type="ECO:0000256" key="6">
    <source>
        <dbReference type="ARBA" id="ARBA00023055"/>
    </source>
</evidence>
<keyword evidence="3" id="KW-0813">Transport</keyword>
<dbReference type="Bgee" id="ENSGACG00000016911">
    <property type="expression patterns" value="Expressed in mesonephros and 12 other cell types or tissues"/>
</dbReference>
<comment type="function">
    <text evidence="7">Accelerates the intermembrane transfer of various glycolipids. Catalyzes the transfer of various glycosphingolipids between membranes but does not catalyze the transfer of phospholipids. May be involved in the intracellular translocation of glucosylceramides.</text>
</comment>
<feature type="domain" description="Glycolipid transfer protein" evidence="8">
    <location>
        <begin position="18"/>
        <end position="160"/>
    </location>
</feature>
<reference evidence="9" key="3">
    <citation type="submission" date="2025-09" db="UniProtKB">
        <authorList>
            <consortium name="Ensembl"/>
        </authorList>
    </citation>
    <scope>IDENTIFICATION</scope>
</reference>
<evidence type="ECO:0000313" key="10">
    <source>
        <dbReference type="Proteomes" id="UP000007635"/>
    </source>
</evidence>
<dbReference type="Pfam" id="PF08718">
    <property type="entry name" value="GLTP"/>
    <property type="match status" value="1"/>
</dbReference>
<keyword evidence="4" id="KW-0963">Cytoplasm</keyword>
<dbReference type="GO" id="GO:1902387">
    <property type="term" value="F:ceramide 1-phosphate binding"/>
    <property type="evidence" value="ECO:0007669"/>
    <property type="project" value="TreeGrafter"/>
</dbReference>
<evidence type="ECO:0000256" key="7">
    <source>
        <dbReference type="ARBA" id="ARBA00037246"/>
    </source>
</evidence>
<sequence length="203" mass="23168">MSLLLENRFRDLPPDKAIDTNLFLESVSHIPSFFGELMINSIAIAQFQKIRGVYLKDPAKYVTLQDIVEAEREAHSAEWPKVGATLALMWLKRGLRFIQVLLQSLADGEMDENNPNHIRVNVTKAYEQALKKYHGWVVQKIFNVALHAAPYKSNFLKALSKGEEVKEEDCLANVRQFLGNYTATVDAIYDMYTNLNAELDYTV</sequence>
<dbReference type="eggNOG" id="KOG3221">
    <property type="taxonomic scope" value="Eukaryota"/>
</dbReference>
<organism evidence="9 10">
    <name type="scientific">Gasterosteus aculeatus aculeatus</name>
    <name type="common">three-spined stickleback</name>
    <dbReference type="NCBI Taxonomy" id="481459"/>
    <lineage>
        <taxon>Eukaryota</taxon>
        <taxon>Metazoa</taxon>
        <taxon>Chordata</taxon>
        <taxon>Craniata</taxon>
        <taxon>Vertebrata</taxon>
        <taxon>Euteleostomi</taxon>
        <taxon>Actinopterygii</taxon>
        <taxon>Neopterygii</taxon>
        <taxon>Teleostei</taxon>
        <taxon>Neoteleostei</taxon>
        <taxon>Acanthomorphata</taxon>
        <taxon>Eupercaria</taxon>
        <taxon>Perciformes</taxon>
        <taxon>Cottioidei</taxon>
        <taxon>Gasterosteales</taxon>
        <taxon>Gasterosteidae</taxon>
        <taxon>Gasterosteus</taxon>
    </lineage>
</organism>
<evidence type="ECO:0000256" key="5">
    <source>
        <dbReference type="ARBA" id="ARBA00022737"/>
    </source>
</evidence>
<reference evidence="9 10" key="1">
    <citation type="journal article" date="2021" name="G3 (Bethesda)">
        <title>Improved contiguity of the threespine stickleback genome using long-read sequencing.</title>
        <authorList>
            <person name="Nath S."/>
            <person name="Shaw D.E."/>
            <person name="White M.A."/>
        </authorList>
    </citation>
    <scope>NUCLEOTIDE SEQUENCE [LARGE SCALE GENOMIC DNA]</scope>
    <source>
        <strain evidence="9 10">Lake Benthic</strain>
    </source>
</reference>
<comment type="subcellular location">
    <subcellularLocation>
        <location evidence="1">Cytoplasm</location>
    </subcellularLocation>
</comment>
<accession>G3PXJ7</accession>
<dbReference type="PANTHER" id="PTHR10219:SF97">
    <property type="entry name" value="GLYCOLIPID TRANSFER PROTEIN"/>
    <property type="match status" value="1"/>
</dbReference>
<keyword evidence="6" id="KW-0445">Lipid transport</keyword>
<comment type="similarity">
    <text evidence="2">Belongs to the GLTP family.</text>
</comment>
<dbReference type="AlphaFoldDB" id="G3PXJ7"/>
<keyword evidence="10" id="KW-1185">Reference proteome</keyword>
<evidence type="ECO:0000313" key="9">
    <source>
        <dbReference type="Ensembl" id="ENSGACP00000022336.2"/>
    </source>
</evidence>
<dbReference type="GO" id="GO:0005829">
    <property type="term" value="C:cytosol"/>
    <property type="evidence" value="ECO:0007669"/>
    <property type="project" value="TreeGrafter"/>
</dbReference>
<evidence type="ECO:0000256" key="2">
    <source>
        <dbReference type="ARBA" id="ARBA00007148"/>
    </source>
</evidence>
<dbReference type="Proteomes" id="UP000007635">
    <property type="component" value="Chromosome XIV"/>
</dbReference>
<evidence type="ECO:0000259" key="8">
    <source>
        <dbReference type="Pfam" id="PF08718"/>
    </source>
</evidence>
<dbReference type="GO" id="GO:0016020">
    <property type="term" value="C:membrane"/>
    <property type="evidence" value="ECO:0007669"/>
    <property type="project" value="TreeGrafter"/>
</dbReference>
<dbReference type="PANTHER" id="PTHR10219">
    <property type="entry name" value="GLYCOLIPID TRANSFER PROTEIN-RELATED"/>
    <property type="match status" value="1"/>
</dbReference>
<dbReference type="STRING" id="69293.ENSGACP00000022336"/>
<dbReference type="OrthoDB" id="205255at2759"/>
<dbReference type="GO" id="GO:1902388">
    <property type="term" value="F:ceramide 1-phosphate transfer activity"/>
    <property type="evidence" value="ECO:0007669"/>
    <property type="project" value="TreeGrafter"/>
</dbReference>
<dbReference type="InParanoid" id="G3PXJ7"/>
<dbReference type="Gene3D" id="1.10.3520.10">
    <property type="entry name" value="Glycolipid transfer protein"/>
    <property type="match status" value="1"/>
</dbReference>
<dbReference type="InterPro" id="IPR014830">
    <property type="entry name" value="Glycolipid_transfer_prot_dom"/>
</dbReference>
<dbReference type="InterPro" id="IPR036497">
    <property type="entry name" value="GLTP_sf"/>
</dbReference>
<dbReference type="Ensembl" id="ENSGACT00000022378.2">
    <property type="protein sequence ID" value="ENSGACP00000022336.2"/>
    <property type="gene ID" value="ENSGACG00000016911.2"/>
</dbReference>
<dbReference type="OMA" id="HYLEDMI"/>
<evidence type="ECO:0000256" key="1">
    <source>
        <dbReference type="ARBA" id="ARBA00004496"/>
    </source>
</evidence>
<dbReference type="GeneTree" id="ENSGT00940000155182"/>
<protein>
    <submittedName>
        <fullName evidence="9">Glycolipid transfer protein</fullName>
    </submittedName>
</protein>
<name>G3PXJ7_GASAC</name>
<evidence type="ECO:0000256" key="3">
    <source>
        <dbReference type="ARBA" id="ARBA00022448"/>
    </source>
</evidence>
<reference evidence="9" key="2">
    <citation type="submission" date="2025-08" db="UniProtKB">
        <authorList>
            <consortium name="Ensembl"/>
        </authorList>
    </citation>
    <scope>IDENTIFICATION</scope>
</reference>
<dbReference type="SUPFAM" id="SSF110004">
    <property type="entry name" value="Glycolipid transfer protein, GLTP"/>
    <property type="match status" value="1"/>
</dbReference>
<keyword evidence="5" id="KW-0677">Repeat</keyword>
<evidence type="ECO:0000256" key="4">
    <source>
        <dbReference type="ARBA" id="ARBA00022490"/>
    </source>
</evidence>